<sequence>MDRKSIEDLVQEKNDSYKPLANIKMDGEDKVLINNHTYELIDNHNGCFNIDDFSINYNPIFSRYSYIVGDYGYGVLRLKGFSDDGTNTPLQNQFLAIKDYLNEYANMGADYFVMHNLEVKSKPSSSFNKKRPRRNNRNNKGGFIKEKVTKTKPEIEKREHVTVTQSKGHGKRHFTIKQRND</sequence>
<protein>
    <submittedName>
        <fullName evidence="2">YutD family protein</fullName>
    </submittedName>
</protein>
<dbReference type="InterPro" id="IPR009370">
    <property type="entry name" value="YutD-like"/>
</dbReference>
<accession>A0ABP9ZGY5</accession>
<feature type="compositionally biased region" description="Basic residues" evidence="1">
    <location>
        <begin position="168"/>
        <end position="181"/>
    </location>
</feature>
<dbReference type="Pfam" id="PF06265">
    <property type="entry name" value="YutD-like"/>
    <property type="match status" value="1"/>
</dbReference>
<name>A0ABP9ZGY5_9LACO</name>
<dbReference type="InterPro" id="IPR038141">
    <property type="entry name" value="YutD-like_sf"/>
</dbReference>
<dbReference type="EMBL" id="BAABVV010000026">
    <property type="protein sequence ID" value="GAA6114058.1"/>
    <property type="molecule type" value="Genomic_DNA"/>
</dbReference>
<dbReference type="Proteomes" id="UP001438112">
    <property type="component" value="Unassembled WGS sequence"/>
</dbReference>
<feature type="region of interest" description="Disordered" evidence="1">
    <location>
        <begin position="122"/>
        <end position="181"/>
    </location>
</feature>
<reference evidence="2 3" key="1">
    <citation type="submission" date="2024-03" db="EMBL/GenBank/DDBJ databases">
        <title>Inconsistent identification of Apilactobacillus kunkeei-related strains obtained by well-developed overall genome related indices.</title>
        <authorList>
            <person name="Maeno S."/>
            <person name="Endo A."/>
        </authorList>
    </citation>
    <scope>NUCLEOTIDE SEQUENCE [LARGE SCALE GENOMIC DNA]</scope>
    <source>
        <strain evidence="2 3">20H-10</strain>
    </source>
</reference>
<evidence type="ECO:0000256" key="1">
    <source>
        <dbReference type="SAM" id="MobiDB-lite"/>
    </source>
</evidence>
<evidence type="ECO:0000313" key="3">
    <source>
        <dbReference type="Proteomes" id="UP001438112"/>
    </source>
</evidence>
<feature type="compositionally biased region" description="Basic and acidic residues" evidence="1">
    <location>
        <begin position="143"/>
        <end position="161"/>
    </location>
</feature>
<dbReference type="RefSeq" id="WP_353317455.1">
    <property type="nucleotide sequence ID" value="NZ_BAABVV010000026.1"/>
</dbReference>
<feature type="compositionally biased region" description="Basic residues" evidence="1">
    <location>
        <begin position="128"/>
        <end position="137"/>
    </location>
</feature>
<dbReference type="Gene3D" id="3.50.4.20">
    <property type="match status" value="1"/>
</dbReference>
<keyword evidence="3" id="KW-1185">Reference proteome</keyword>
<organism evidence="2 3">
    <name type="scientific">Apilactobacillus apinorum</name>
    <dbReference type="NCBI Taxonomy" id="1218495"/>
    <lineage>
        <taxon>Bacteria</taxon>
        <taxon>Bacillati</taxon>
        <taxon>Bacillota</taxon>
        <taxon>Bacilli</taxon>
        <taxon>Lactobacillales</taxon>
        <taxon>Lactobacillaceae</taxon>
        <taxon>Apilactobacillus</taxon>
    </lineage>
</organism>
<evidence type="ECO:0000313" key="2">
    <source>
        <dbReference type="EMBL" id="GAA6114058.1"/>
    </source>
</evidence>
<proteinExistence type="predicted"/>
<comment type="caution">
    <text evidence="2">The sequence shown here is derived from an EMBL/GenBank/DDBJ whole genome shotgun (WGS) entry which is preliminary data.</text>
</comment>
<gene>
    <name evidence="2" type="ORF">AP20H10_04210</name>
</gene>